<dbReference type="GO" id="GO:0004803">
    <property type="term" value="F:transposase activity"/>
    <property type="evidence" value="ECO:0007669"/>
    <property type="project" value="InterPro"/>
</dbReference>
<reference evidence="3" key="1">
    <citation type="journal article" date="2014" name="Int. J. Syst. Evol. Microbiol.">
        <title>Complete genome sequence of Corynebacterium casei LMG S-19264T (=DSM 44701T), isolated from a smear-ripened cheese.</title>
        <authorList>
            <consortium name="US DOE Joint Genome Institute (JGI-PGF)"/>
            <person name="Walter F."/>
            <person name="Albersmeier A."/>
            <person name="Kalinowski J."/>
            <person name="Ruckert C."/>
        </authorList>
    </citation>
    <scope>NUCLEOTIDE SEQUENCE</scope>
    <source>
        <strain evidence="3">CGMCC 1.12726</strain>
    </source>
</reference>
<accession>A0A917FLM0</accession>
<comment type="caution">
    <text evidence="3">The sequence shown here is derived from an EMBL/GenBank/DDBJ whole genome shotgun (WGS) entry which is preliminary data.</text>
</comment>
<dbReference type="InterPro" id="IPR002686">
    <property type="entry name" value="Transposase_17"/>
</dbReference>
<dbReference type="SUPFAM" id="SSF143422">
    <property type="entry name" value="Transposase IS200-like"/>
    <property type="match status" value="2"/>
</dbReference>
<feature type="region of interest" description="Disordered" evidence="1">
    <location>
        <begin position="191"/>
        <end position="239"/>
    </location>
</feature>
<dbReference type="RefSeq" id="WP_229730172.1">
    <property type="nucleotide sequence ID" value="NZ_BMFO01000002.1"/>
</dbReference>
<evidence type="ECO:0000313" key="4">
    <source>
        <dbReference type="Proteomes" id="UP000632858"/>
    </source>
</evidence>
<reference evidence="3" key="2">
    <citation type="submission" date="2020-09" db="EMBL/GenBank/DDBJ databases">
        <authorList>
            <person name="Sun Q."/>
            <person name="Zhou Y."/>
        </authorList>
    </citation>
    <scope>NUCLEOTIDE SEQUENCE</scope>
    <source>
        <strain evidence="3">CGMCC 1.12726</strain>
    </source>
</reference>
<evidence type="ECO:0000256" key="1">
    <source>
        <dbReference type="SAM" id="MobiDB-lite"/>
    </source>
</evidence>
<sequence>MAFHPDLHHRRSIRLKGHDYGQGTYFITVCTHRRAPVFGHIAAGQMQLSDAGRMVQSVWEQMDAFYPNIRTDAFIVMPDHIHGILHVRAAPRGRPAPIVDSMVGRPASMIYSLVGRPDSIIDSMVGRPDSIIDSMVGRPDSIIDSMVGRPDSIIDSMVGRPDSIIDSMVGRPDSIIDSMVGGPDPVIDSPISRPYSMFGSPDPMIDRPNRNAEDLSLPDTGQSQGSGQPQGVAPSVAPAPGLSLPDAVHRFKSLTCKRYRDAASCGRLWQRNYWERIVRDAAALHAIRRYIRDNPMNG</sequence>
<feature type="compositionally biased region" description="Basic and acidic residues" evidence="1">
    <location>
        <begin position="204"/>
        <end position="213"/>
    </location>
</feature>
<gene>
    <name evidence="3" type="ORF">GCM10010960_07730</name>
</gene>
<keyword evidence="4" id="KW-1185">Reference proteome</keyword>
<dbReference type="GO" id="GO:0043565">
    <property type="term" value="F:sequence-specific DNA binding"/>
    <property type="evidence" value="ECO:0007669"/>
    <property type="project" value="TreeGrafter"/>
</dbReference>
<dbReference type="EMBL" id="BMFO01000002">
    <property type="protein sequence ID" value="GGF88318.1"/>
    <property type="molecule type" value="Genomic_DNA"/>
</dbReference>
<organism evidence="3 4">
    <name type="scientific">Arenimonas maotaiensis</name>
    <dbReference type="NCBI Taxonomy" id="1446479"/>
    <lineage>
        <taxon>Bacteria</taxon>
        <taxon>Pseudomonadati</taxon>
        <taxon>Pseudomonadota</taxon>
        <taxon>Gammaproteobacteria</taxon>
        <taxon>Lysobacterales</taxon>
        <taxon>Lysobacteraceae</taxon>
        <taxon>Arenimonas</taxon>
    </lineage>
</organism>
<evidence type="ECO:0000313" key="3">
    <source>
        <dbReference type="EMBL" id="GGF88318.1"/>
    </source>
</evidence>
<dbReference type="GO" id="GO:0006313">
    <property type="term" value="P:DNA transposition"/>
    <property type="evidence" value="ECO:0007669"/>
    <property type="project" value="InterPro"/>
</dbReference>
<dbReference type="Gene3D" id="3.30.70.1290">
    <property type="entry name" value="Transposase IS200-like"/>
    <property type="match status" value="2"/>
</dbReference>
<feature type="domain" description="Transposase IS200-like" evidence="2">
    <location>
        <begin position="20"/>
        <end position="294"/>
    </location>
</feature>
<name>A0A917FLM0_9GAMM</name>
<dbReference type="PANTHER" id="PTHR36966">
    <property type="entry name" value="REP-ASSOCIATED TYROSINE TRANSPOSASE"/>
    <property type="match status" value="1"/>
</dbReference>
<dbReference type="SMART" id="SM01321">
    <property type="entry name" value="Y1_Tnp"/>
    <property type="match status" value="1"/>
</dbReference>
<dbReference type="PANTHER" id="PTHR36966:SF1">
    <property type="entry name" value="REP-ASSOCIATED TYROSINE TRANSPOSASE"/>
    <property type="match status" value="1"/>
</dbReference>
<evidence type="ECO:0000259" key="2">
    <source>
        <dbReference type="SMART" id="SM01321"/>
    </source>
</evidence>
<dbReference type="Proteomes" id="UP000632858">
    <property type="component" value="Unassembled WGS sequence"/>
</dbReference>
<proteinExistence type="predicted"/>
<dbReference type="InterPro" id="IPR052715">
    <property type="entry name" value="RAYT_transposase"/>
</dbReference>
<feature type="compositionally biased region" description="Low complexity" evidence="1">
    <location>
        <begin position="221"/>
        <end position="231"/>
    </location>
</feature>
<dbReference type="InterPro" id="IPR036515">
    <property type="entry name" value="Transposase_17_sf"/>
</dbReference>
<dbReference type="AlphaFoldDB" id="A0A917FLM0"/>
<protein>
    <recommendedName>
        <fullName evidence="2">Transposase IS200-like domain-containing protein</fullName>
    </recommendedName>
</protein>